<proteinExistence type="inferred from homology"/>
<organism evidence="3 4">
    <name type="scientific">Ectocarpus siliculosus</name>
    <name type="common">Brown alga</name>
    <name type="synonym">Conferva siliculosa</name>
    <dbReference type="NCBI Taxonomy" id="2880"/>
    <lineage>
        <taxon>Eukaryota</taxon>
        <taxon>Sar</taxon>
        <taxon>Stramenopiles</taxon>
        <taxon>Ochrophyta</taxon>
        <taxon>PX clade</taxon>
        <taxon>Phaeophyceae</taxon>
        <taxon>Ectocarpales</taxon>
        <taxon>Ectocarpaceae</taxon>
        <taxon>Ectocarpus</taxon>
    </lineage>
</organism>
<evidence type="ECO:0000313" key="3">
    <source>
        <dbReference type="EMBL" id="CBN79820.1"/>
    </source>
</evidence>
<dbReference type="OrthoDB" id="1739143at2759"/>
<dbReference type="eggNOG" id="ENOG502QW5A">
    <property type="taxonomic scope" value="Eukaryota"/>
</dbReference>
<dbReference type="SUPFAM" id="SSF52499">
    <property type="entry name" value="Isochorismatase-like hydrolases"/>
    <property type="match status" value="1"/>
</dbReference>
<dbReference type="PANTHER" id="PTHR11080">
    <property type="entry name" value="PYRAZINAMIDASE/NICOTINAMIDASE"/>
    <property type="match status" value="1"/>
</dbReference>
<reference evidence="3 4" key="1">
    <citation type="journal article" date="2010" name="Nature">
        <title>The Ectocarpus genome and the independent evolution of multicellularity in brown algae.</title>
        <authorList>
            <person name="Cock J.M."/>
            <person name="Sterck L."/>
            <person name="Rouze P."/>
            <person name="Scornet D."/>
            <person name="Allen A.E."/>
            <person name="Amoutzias G."/>
            <person name="Anthouard V."/>
            <person name="Artiguenave F."/>
            <person name="Aury J.M."/>
            <person name="Badger J.H."/>
            <person name="Beszteri B."/>
            <person name="Billiau K."/>
            <person name="Bonnet E."/>
            <person name="Bothwell J.H."/>
            <person name="Bowler C."/>
            <person name="Boyen C."/>
            <person name="Brownlee C."/>
            <person name="Carrano C.J."/>
            <person name="Charrier B."/>
            <person name="Cho G.Y."/>
            <person name="Coelho S.M."/>
            <person name="Collen J."/>
            <person name="Corre E."/>
            <person name="Da Silva C."/>
            <person name="Delage L."/>
            <person name="Delaroque N."/>
            <person name="Dittami S.M."/>
            <person name="Doulbeau S."/>
            <person name="Elias M."/>
            <person name="Farnham G."/>
            <person name="Gachon C.M."/>
            <person name="Gschloessl B."/>
            <person name="Heesch S."/>
            <person name="Jabbari K."/>
            <person name="Jubin C."/>
            <person name="Kawai H."/>
            <person name="Kimura K."/>
            <person name="Kloareg B."/>
            <person name="Kupper F.C."/>
            <person name="Lang D."/>
            <person name="Le Bail A."/>
            <person name="Leblanc C."/>
            <person name="Lerouge P."/>
            <person name="Lohr M."/>
            <person name="Lopez P.J."/>
            <person name="Martens C."/>
            <person name="Maumus F."/>
            <person name="Michel G."/>
            <person name="Miranda-Saavedra D."/>
            <person name="Morales J."/>
            <person name="Moreau H."/>
            <person name="Motomura T."/>
            <person name="Nagasato C."/>
            <person name="Napoli C.A."/>
            <person name="Nelson D.R."/>
            <person name="Nyvall-Collen P."/>
            <person name="Peters A.F."/>
            <person name="Pommier C."/>
            <person name="Potin P."/>
            <person name="Poulain J."/>
            <person name="Quesneville H."/>
            <person name="Read B."/>
            <person name="Rensing S.A."/>
            <person name="Ritter A."/>
            <person name="Rousvoal S."/>
            <person name="Samanta M."/>
            <person name="Samson G."/>
            <person name="Schroeder D.C."/>
            <person name="Segurens B."/>
            <person name="Strittmatter M."/>
            <person name="Tonon T."/>
            <person name="Tregear J.W."/>
            <person name="Valentin K."/>
            <person name="von Dassow P."/>
            <person name="Yamagishi T."/>
            <person name="Van de Peer Y."/>
            <person name="Wincker P."/>
        </authorList>
    </citation>
    <scope>NUCLEOTIDE SEQUENCE [LARGE SCALE GENOMIC DNA]</scope>
    <source>
        <strain evidence="4">Ec32 / CCAP1310/4</strain>
    </source>
</reference>
<protein>
    <submittedName>
        <fullName evidence="3">Uncharacterized protein</fullName>
    </submittedName>
</protein>
<accession>D8LF00</accession>
<dbReference type="Proteomes" id="UP000002630">
    <property type="component" value="Linkage Group LG11"/>
</dbReference>
<dbReference type="GO" id="GO:0016787">
    <property type="term" value="F:hydrolase activity"/>
    <property type="evidence" value="ECO:0007669"/>
    <property type="project" value="UniProtKB-KW"/>
</dbReference>
<keyword evidence="2" id="KW-0378">Hydrolase</keyword>
<keyword evidence="4" id="KW-1185">Reference proteome</keyword>
<dbReference type="EMBL" id="FN649736">
    <property type="protein sequence ID" value="CBN79820.1"/>
    <property type="molecule type" value="Genomic_DNA"/>
</dbReference>
<dbReference type="EMBL" id="FN648000">
    <property type="protein sequence ID" value="CBN79820.1"/>
    <property type="molecule type" value="Genomic_DNA"/>
</dbReference>
<dbReference type="STRING" id="2880.D8LF00"/>
<dbReference type="InParanoid" id="D8LF00"/>
<dbReference type="OMA" id="IFHPIFW"/>
<name>D8LF00_ECTSI</name>
<sequence>MEDYNMRRLSNLSAVLEAESGLGGTALLIVDPQADFHEGGALAIQGASDDAERIAQLVTDQSEHIDEIVVTLDSHHRMDIAHPMFWTDGRGGGSYPAPFTLIKSEDIQNGTWLPVEEEHKEHCIEYTRKLEEGGKFTLCVWPEHCLIGTPGHAVNPVINKAIQEWAVAKKRSVTYVHKGQHPLTEHYSCFAAEVPVAGDEANEKGRILLAKLCARDVVVVCGQASSHCVNFSARDLAAAWKRTTAGGLNEDVARRRMGSLVLLKDGMSPVTGFESEASKFLDDMAGMGISVRSCAEVSLSP</sequence>
<comment type="similarity">
    <text evidence="1">Belongs to the isochorismatase family.</text>
</comment>
<dbReference type="InterPro" id="IPR052347">
    <property type="entry name" value="Isochorismatase_Nicotinamidase"/>
</dbReference>
<dbReference type="AlphaFoldDB" id="D8LF00"/>
<evidence type="ECO:0000256" key="2">
    <source>
        <dbReference type="ARBA" id="ARBA00022801"/>
    </source>
</evidence>
<evidence type="ECO:0000256" key="1">
    <source>
        <dbReference type="ARBA" id="ARBA00006336"/>
    </source>
</evidence>
<evidence type="ECO:0000313" key="4">
    <source>
        <dbReference type="Proteomes" id="UP000002630"/>
    </source>
</evidence>
<dbReference type="InterPro" id="IPR036380">
    <property type="entry name" value="Isochorismatase-like_sf"/>
</dbReference>
<dbReference type="Gene3D" id="3.40.50.850">
    <property type="entry name" value="Isochorismatase-like"/>
    <property type="match status" value="1"/>
</dbReference>
<gene>
    <name evidence="3" type="ORF">Esi_0014_0162</name>
</gene>
<dbReference type="PANTHER" id="PTHR11080:SF2">
    <property type="entry name" value="LD05707P"/>
    <property type="match status" value="1"/>
</dbReference>